<dbReference type="EMBL" id="UOFX01000076">
    <property type="protein sequence ID" value="VAX10711.1"/>
    <property type="molecule type" value="Genomic_DNA"/>
</dbReference>
<reference evidence="7" key="1">
    <citation type="submission" date="2018-06" db="EMBL/GenBank/DDBJ databases">
        <authorList>
            <person name="Zhirakovskaya E."/>
        </authorList>
    </citation>
    <scope>NUCLEOTIDE SEQUENCE</scope>
</reference>
<comment type="catalytic activity">
    <reaction evidence="6">
        <text>(2S)-2-hydroxy-3-oxobutyl phosphate + 5-amino-6-(D-ribitylamino)uracil = 6,7-dimethyl-8-(1-D-ribityl)lumazine + phosphate + 2 H2O + H(+)</text>
        <dbReference type="Rhea" id="RHEA:26152"/>
        <dbReference type="ChEBI" id="CHEBI:15377"/>
        <dbReference type="ChEBI" id="CHEBI:15378"/>
        <dbReference type="ChEBI" id="CHEBI:15934"/>
        <dbReference type="ChEBI" id="CHEBI:43474"/>
        <dbReference type="ChEBI" id="CHEBI:58201"/>
        <dbReference type="ChEBI" id="CHEBI:58830"/>
        <dbReference type="EC" id="2.5.1.78"/>
    </reaction>
</comment>
<dbReference type="Gene3D" id="3.40.50.960">
    <property type="entry name" value="Lumazine/riboflavin synthase"/>
    <property type="match status" value="1"/>
</dbReference>
<dbReference type="InterPro" id="IPR002180">
    <property type="entry name" value="LS/RS"/>
</dbReference>
<dbReference type="EC" id="2.5.1.78" evidence="3"/>
<dbReference type="NCBIfam" id="TIGR00114">
    <property type="entry name" value="lumazine-synth"/>
    <property type="match status" value="1"/>
</dbReference>
<dbReference type="PANTHER" id="PTHR21058:SF0">
    <property type="entry name" value="6,7-DIMETHYL-8-RIBITYLLUMAZINE SYNTHASE"/>
    <property type="match status" value="1"/>
</dbReference>
<dbReference type="GO" id="GO:0009349">
    <property type="term" value="C:riboflavin synthase complex"/>
    <property type="evidence" value="ECO:0007669"/>
    <property type="project" value="InterPro"/>
</dbReference>
<dbReference type="AlphaFoldDB" id="A0A3B1B8Y1"/>
<dbReference type="GO" id="GO:0005829">
    <property type="term" value="C:cytosol"/>
    <property type="evidence" value="ECO:0007669"/>
    <property type="project" value="TreeGrafter"/>
</dbReference>
<accession>A0A3B1B8Y1</accession>
<dbReference type="Pfam" id="PF00885">
    <property type="entry name" value="DMRL_synthase"/>
    <property type="match status" value="1"/>
</dbReference>
<evidence type="ECO:0000256" key="4">
    <source>
        <dbReference type="ARBA" id="ARBA00022619"/>
    </source>
</evidence>
<dbReference type="SUPFAM" id="SSF52121">
    <property type="entry name" value="Lumazine synthase"/>
    <property type="match status" value="1"/>
</dbReference>
<keyword evidence="4" id="KW-0686">Riboflavin biosynthesis</keyword>
<keyword evidence="5 7" id="KW-0808">Transferase</keyword>
<dbReference type="GO" id="GO:0000906">
    <property type="term" value="F:6,7-dimethyl-8-ribityllumazine synthase activity"/>
    <property type="evidence" value="ECO:0007669"/>
    <property type="project" value="UniProtKB-EC"/>
</dbReference>
<evidence type="ECO:0000256" key="2">
    <source>
        <dbReference type="ARBA" id="ARBA00007424"/>
    </source>
</evidence>
<evidence type="ECO:0000256" key="1">
    <source>
        <dbReference type="ARBA" id="ARBA00004917"/>
    </source>
</evidence>
<dbReference type="UniPathway" id="UPA00275">
    <property type="reaction ID" value="UER00404"/>
</dbReference>
<comment type="similarity">
    <text evidence="2">Belongs to the DMRL synthase family.</text>
</comment>
<protein>
    <recommendedName>
        <fullName evidence="3">6,7-dimethyl-8-ribityllumazine synthase</fullName>
        <ecNumber evidence="3">2.5.1.78</ecNumber>
    </recommendedName>
</protein>
<dbReference type="InterPro" id="IPR034964">
    <property type="entry name" value="LS"/>
</dbReference>
<dbReference type="FunFam" id="3.40.50.960:FF:000001">
    <property type="entry name" value="6,7-dimethyl-8-ribityllumazine synthase"/>
    <property type="match status" value="1"/>
</dbReference>
<dbReference type="PANTHER" id="PTHR21058">
    <property type="entry name" value="6,7-DIMETHYL-8-RIBITYLLUMAZINE SYNTHASE DMRL SYNTHASE LUMAZINE SYNTHASE"/>
    <property type="match status" value="1"/>
</dbReference>
<name>A0A3B1B8Y1_9ZZZZ</name>
<gene>
    <name evidence="7" type="ORF">MNBD_GAMMA26-2436</name>
</gene>
<evidence type="ECO:0000256" key="3">
    <source>
        <dbReference type="ARBA" id="ARBA00012664"/>
    </source>
</evidence>
<dbReference type="HAMAP" id="MF_00178">
    <property type="entry name" value="Lumazine_synth"/>
    <property type="match status" value="1"/>
</dbReference>
<organism evidence="7">
    <name type="scientific">hydrothermal vent metagenome</name>
    <dbReference type="NCBI Taxonomy" id="652676"/>
    <lineage>
        <taxon>unclassified sequences</taxon>
        <taxon>metagenomes</taxon>
        <taxon>ecological metagenomes</taxon>
    </lineage>
</organism>
<evidence type="ECO:0000313" key="7">
    <source>
        <dbReference type="EMBL" id="VAX10711.1"/>
    </source>
</evidence>
<sequence length="169" mass="18102">MYAMTVAKYRKRINMSIKTIEGELQVRNARFCIVVARFNGFIVESLLDGAIDTLKRHGASESDITIVRVPGAFELPLALEKIAAGGEYEAIIALGAVIRGGTPHFDYVAGECVKGMAQVTLKHVVPVAFGVLTTDTIEQAIERAGTKAGNKGGEAALSAIEMVNVLRQL</sequence>
<dbReference type="GO" id="GO:0009231">
    <property type="term" value="P:riboflavin biosynthetic process"/>
    <property type="evidence" value="ECO:0007669"/>
    <property type="project" value="UniProtKB-UniPathway"/>
</dbReference>
<evidence type="ECO:0000256" key="5">
    <source>
        <dbReference type="ARBA" id="ARBA00022679"/>
    </source>
</evidence>
<dbReference type="NCBIfam" id="NF000812">
    <property type="entry name" value="PRK00061.1-4"/>
    <property type="match status" value="1"/>
</dbReference>
<dbReference type="InterPro" id="IPR036467">
    <property type="entry name" value="LS/RS_sf"/>
</dbReference>
<comment type="pathway">
    <text evidence="1">Cofactor biosynthesis; riboflavin biosynthesis; riboflavin from 2-hydroxy-3-oxobutyl phosphate and 5-amino-6-(D-ribitylamino)uracil: step 1/2.</text>
</comment>
<dbReference type="CDD" id="cd09209">
    <property type="entry name" value="Lumazine_synthase-I"/>
    <property type="match status" value="1"/>
</dbReference>
<proteinExistence type="inferred from homology"/>
<evidence type="ECO:0000256" key="6">
    <source>
        <dbReference type="ARBA" id="ARBA00048785"/>
    </source>
</evidence>